<proteinExistence type="predicted"/>
<evidence type="ECO:0000313" key="5">
    <source>
        <dbReference type="Proteomes" id="UP001569414"/>
    </source>
</evidence>
<feature type="signal peptide" evidence="2">
    <location>
        <begin position="1"/>
        <end position="26"/>
    </location>
</feature>
<evidence type="ECO:0000256" key="2">
    <source>
        <dbReference type="SAM" id="SignalP"/>
    </source>
</evidence>
<evidence type="ECO:0000259" key="3">
    <source>
        <dbReference type="Pfam" id="PF25390"/>
    </source>
</evidence>
<accession>A0ABV4NLF0</accession>
<evidence type="ECO:0000256" key="1">
    <source>
        <dbReference type="ARBA" id="ARBA00022737"/>
    </source>
</evidence>
<keyword evidence="5" id="KW-1185">Reference proteome</keyword>
<feature type="domain" description="RCC1-like" evidence="3">
    <location>
        <begin position="294"/>
        <end position="624"/>
    </location>
</feature>
<dbReference type="RefSeq" id="WP_371843164.1">
    <property type="nucleotide sequence ID" value="NZ_JBGMEL010000006.1"/>
</dbReference>
<dbReference type="PANTHER" id="PTHR22870:SF408">
    <property type="entry name" value="OS09G0560450 PROTEIN"/>
    <property type="match status" value="1"/>
</dbReference>
<gene>
    <name evidence="4" type="ORF">ACCI51_07520</name>
</gene>
<comment type="caution">
    <text evidence="4">The sequence shown here is derived from an EMBL/GenBank/DDBJ whole genome shotgun (WGS) entry which is preliminary data.</text>
</comment>
<keyword evidence="1" id="KW-0677">Repeat</keyword>
<dbReference type="InterPro" id="IPR058923">
    <property type="entry name" value="RCC1-like_dom"/>
</dbReference>
<dbReference type="InterPro" id="IPR009091">
    <property type="entry name" value="RCC1/BLIP-II"/>
</dbReference>
<feature type="chain" id="PRO_5045729382" evidence="2">
    <location>
        <begin position="27"/>
        <end position="626"/>
    </location>
</feature>
<name>A0ABV4NLF0_9GAMM</name>
<dbReference type="Gene3D" id="2.130.10.30">
    <property type="entry name" value="Regulator of chromosome condensation 1/beta-lactamase-inhibitor protein II"/>
    <property type="match status" value="2"/>
</dbReference>
<dbReference type="PANTHER" id="PTHR22870">
    <property type="entry name" value="REGULATOR OF CHROMOSOME CONDENSATION"/>
    <property type="match status" value="1"/>
</dbReference>
<dbReference type="InterPro" id="IPR051210">
    <property type="entry name" value="Ub_ligase/GEF_domain"/>
</dbReference>
<evidence type="ECO:0000313" key="4">
    <source>
        <dbReference type="EMBL" id="MFA0790392.1"/>
    </source>
</evidence>
<reference evidence="4 5" key="1">
    <citation type="submission" date="2024-08" db="EMBL/GenBank/DDBJ databases">
        <authorList>
            <person name="Ishaq N."/>
        </authorList>
    </citation>
    <scope>NUCLEOTIDE SEQUENCE [LARGE SCALE GENOMIC DNA]</scope>
    <source>
        <strain evidence="4 5">JCM 30400</strain>
    </source>
</reference>
<dbReference type="PROSITE" id="PS51257">
    <property type="entry name" value="PROKAR_LIPOPROTEIN"/>
    <property type="match status" value="1"/>
</dbReference>
<keyword evidence="2" id="KW-0732">Signal</keyword>
<dbReference type="PRINTS" id="PR00633">
    <property type="entry name" value="RCCNDNSATION"/>
</dbReference>
<dbReference type="PROSITE" id="PS50012">
    <property type="entry name" value="RCC1_3"/>
    <property type="match status" value="5"/>
</dbReference>
<dbReference type="Pfam" id="PF13540">
    <property type="entry name" value="RCC1_2"/>
    <property type="match status" value="1"/>
</dbReference>
<dbReference type="Proteomes" id="UP001569414">
    <property type="component" value="Unassembled WGS sequence"/>
</dbReference>
<dbReference type="EMBL" id="JBGMEL010000006">
    <property type="protein sequence ID" value="MFA0790392.1"/>
    <property type="molecule type" value="Genomic_DNA"/>
</dbReference>
<protein>
    <submittedName>
        <fullName evidence="4">RCC1 domain-containing protein</fullName>
    </submittedName>
</protein>
<sequence length="626" mass="66843">MGHKKKYITRLLFSLSLTLTISCSGSGGGGTSTGNDSNDIAVVEPLSDRSTAFGVEFDNETIDTGEGIFPQYPIYWDEHPYEYTGFANLNAYLWDRKNWWRAYFGFDPYELDTSKIECAMLEAYEAFRMDAAHWDICNFTSQNAAGGPGADGDPMGMEWIPRLDWDEGISGGHFQASNQPTPRRFAAGYFREYRVDDGVGLGYNKIVVDHFNAESALLARAQVAATQVSEGVYTAIDVAAGGLHTCALLEGGSVRCWGAKHWGQLGDGSGAEQNGVILKGKSEPSTIVGLAEPAIDIAAGYAHTCAVLVSGAVQCWGANYYTQLGNGVDGSWRYAWELTEPMMETSPVYVVGIDNNPIDDVVSIEGSHSVMCGLKSGGDTVCWGRTRIHSPRGELALEETNRERATTITGLETATQLSPGGLHTCGLLDSGAVQCLGADFQGQLGDGDSDGSWLLQQHSPSSVVGISNAKAISSGGSHSCIIDNTDKVFCWGNGAIGQLGPGITGEYWWNQYSATPVEVALPVTPVMIETGGAHTCIVSDTSEVWCWGSKYFGKLGSGNDLPASEGEPVQVANLDKNVIAISSNHAHTCVVLDGGQVRCWGYNAFGQLGESGSFVDRSTPVIVKGF</sequence>
<organism evidence="4 5">
    <name type="scientific">Microbulbifer echini</name>
    <dbReference type="NCBI Taxonomy" id="1529067"/>
    <lineage>
        <taxon>Bacteria</taxon>
        <taxon>Pseudomonadati</taxon>
        <taxon>Pseudomonadota</taxon>
        <taxon>Gammaproteobacteria</taxon>
        <taxon>Cellvibrionales</taxon>
        <taxon>Microbulbiferaceae</taxon>
        <taxon>Microbulbifer</taxon>
    </lineage>
</organism>
<dbReference type="SUPFAM" id="SSF50985">
    <property type="entry name" value="RCC1/BLIP-II"/>
    <property type="match status" value="2"/>
</dbReference>
<dbReference type="Pfam" id="PF25390">
    <property type="entry name" value="WD40_RLD"/>
    <property type="match status" value="1"/>
</dbReference>
<dbReference type="InterPro" id="IPR000408">
    <property type="entry name" value="Reg_chr_condens"/>
</dbReference>